<gene>
    <name evidence="2" type="ORF">ACFSCX_16815</name>
</gene>
<name>A0ABW4LUR1_9BACI</name>
<feature type="transmembrane region" description="Helical" evidence="1">
    <location>
        <begin position="167"/>
        <end position="187"/>
    </location>
</feature>
<dbReference type="InterPro" id="IPR018750">
    <property type="entry name" value="DUF2306_membrane"/>
</dbReference>
<keyword evidence="1" id="KW-0472">Membrane</keyword>
<comment type="caution">
    <text evidence="2">The sequence shown here is derived from an EMBL/GenBank/DDBJ whole genome shotgun (WGS) entry which is preliminary data.</text>
</comment>
<evidence type="ECO:0000256" key="1">
    <source>
        <dbReference type="SAM" id="Phobius"/>
    </source>
</evidence>
<feature type="transmembrane region" description="Helical" evidence="1">
    <location>
        <begin position="74"/>
        <end position="96"/>
    </location>
</feature>
<feature type="transmembrane region" description="Helical" evidence="1">
    <location>
        <begin position="108"/>
        <end position="129"/>
    </location>
</feature>
<dbReference type="Pfam" id="PF10067">
    <property type="entry name" value="DUF2306"/>
    <property type="match status" value="1"/>
</dbReference>
<evidence type="ECO:0000313" key="3">
    <source>
        <dbReference type="Proteomes" id="UP001597214"/>
    </source>
</evidence>
<feature type="transmembrane region" description="Helical" evidence="1">
    <location>
        <begin position="199"/>
        <end position="220"/>
    </location>
</feature>
<keyword evidence="3" id="KW-1185">Reference proteome</keyword>
<dbReference type="EMBL" id="JBHUEM010000039">
    <property type="protein sequence ID" value="MFD1738191.1"/>
    <property type="molecule type" value="Genomic_DNA"/>
</dbReference>
<reference evidence="3" key="1">
    <citation type="journal article" date="2019" name="Int. J. Syst. Evol. Microbiol.">
        <title>The Global Catalogue of Microorganisms (GCM) 10K type strain sequencing project: providing services to taxonomists for standard genome sequencing and annotation.</title>
        <authorList>
            <consortium name="The Broad Institute Genomics Platform"/>
            <consortium name="The Broad Institute Genome Sequencing Center for Infectious Disease"/>
            <person name="Wu L."/>
            <person name="Ma J."/>
        </authorList>
    </citation>
    <scope>NUCLEOTIDE SEQUENCE [LARGE SCALE GENOMIC DNA]</scope>
    <source>
        <strain evidence="3">CCUG 49339</strain>
    </source>
</reference>
<feature type="transmembrane region" description="Helical" evidence="1">
    <location>
        <begin position="6"/>
        <end position="28"/>
    </location>
</feature>
<proteinExistence type="predicted"/>
<keyword evidence="1" id="KW-0812">Transmembrane</keyword>
<feature type="transmembrane region" description="Helical" evidence="1">
    <location>
        <begin position="135"/>
        <end position="155"/>
    </location>
</feature>
<dbReference type="Proteomes" id="UP001597214">
    <property type="component" value="Unassembled WGS sequence"/>
</dbReference>
<keyword evidence="1" id="KW-1133">Transmembrane helix</keyword>
<feature type="transmembrane region" description="Helical" evidence="1">
    <location>
        <begin position="40"/>
        <end position="62"/>
    </location>
</feature>
<accession>A0ABW4LUR1</accession>
<organism evidence="2 3">
    <name type="scientific">Bacillus salitolerans</name>
    <dbReference type="NCBI Taxonomy" id="1437434"/>
    <lineage>
        <taxon>Bacteria</taxon>
        <taxon>Bacillati</taxon>
        <taxon>Bacillota</taxon>
        <taxon>Bacilli</taxon>
        <taxon>Bacillales</taxon>
        <taxon>Bacillaceae</taxon>
        <taxon>Bacillus</taxon>
    </lineage>
</organism>
<protein>
    <submittedName>
        <fullName evidence="2">DUF2306 domain-containing protein</fullName>
    </submittedName>
</protein>
<sequence length="235" mass="26873">MELVFQFFKIIHIIGGFVALFTFWIPVVTKKGGKIHNRAGWIYVYGMIIVAISAFFMGAYRILNGESSSEQVSFSWFLLFIAILSSSAAYYGLRVLKFKKRKVRHTHPVDLGFPLVLLFSGIGISIYGVTQNFPLLIWFPIVGILLGIVQLKYWLQKPSKKMHWWYEHFSGMLGCSISTITAFTVFGAPRLLHIESVSIWLWFIPTIIITPMIIGFGIYYDRKFSGKKAKVAEEL</sequence>
<evidence type="ECO:0000313" key="2">
    <source>
        <dbReference type="EMBL" id="MFD1738191.1"/>
    </source>
</evidence>
<dbReference type="RefSeq" id="WP_377929405.1">
    <property type="nucleotide sequence ID" value="NZ_JBHUEM010000039.1"/>
</dbReference>